<gene>
    <name evidence="9" type="ORF">UFOPK3564_04038</name>
</gene>
<evidence type="ECO:0000256" key="7">
    <source>
        <dbReference type="SAM" id="Phobius"/>
    </source>
</evidence>
<evidence type="ECO:0000256" key="3">
    <source>
        <dbReference type="ARBA" id="ARBA00023004"/>
    </source>
</evidence>
<comment type="cofactor">
    <cofactor evidence="6">
        <name>[2Fe-2S] cluster</name>
        <dbReference type="ChEBI" id="CHEBI:190135"/>
    </cofactor>
</comment>
<evidence type="ECO:0000256" key="6">
    <source>
        <dbReference type="ARBA" id="ARBA00034078"/>
    </source>
</evidence>
<keyword evidence="7" id="KW-1133">Transmembrane helix</keyword>
<feature type="domain" description="Rieske" evidence="8">
    <location>
        <begin position="67"/>
        <end position="181"/>
    </location>
</feature>
<dbReference type="CDD" id="cd03467">
    <property type="entry name" value="Rieske"/>
    <property type="match status" value="1"/>
</dbReference>
<keyword evidence="7" id="KW-0472">Membrane</keyword>
<dbReference type="InterPro" id="IPR006311">
    <property type="entry name" value="TAT_signal"/>
</dbReference>
<protein>
    <submittedName>
        <fullName evidence="9">Unannotated protein</fullName>
    </submittedName>
</protein>
<evidence type="ECO:0000256" key="2">
    <source>
        <dbReference type="ARBA" id="ARBA00022723"/>
    </source>
</evidence>
<sequence>MSDRRPAQSKYTIDRGIPGAFEGETVTRRRLMVFAANATAGVAIGGVALAATGFAVGQPFVEVDTGWHDVGPLDEIPSDTYVPRVITLDPKTGQVGKSTVYLRKRNEKVDKEPSDKWNQIIAISSRCMHMGCPARYVQAAKNFVCPCHGGVYDFRGEVAAGPPVRPLDRFYTRLVDGRVQVGKRFSVNSQIERFSPRPPGQPLDGIGQYLFPSRPTMRKIPGT</sequence>
<dbReference type="InterPro" id="IPR017941">
    <property type="entry name" value="Rieske_2Fe-2S"/>
</dbReference>
<keyword evidence="7" id="KW-0812">Transmembrane</keyword>
<dbReference type="InterPro" id="IPR036922">
    <property type="entry name" value="Rieske_2Fe-2S_sf"/>
</dbReference>
<dbReference type="Pfam" id="PF00355">
    <property type="entry name" value="Rieske"/>
    <property type="match status" value="1"/>
</dbReference>
<feature type="transmembrane region" description="Helical" evidence="7">
    <location>
        <begin position="31"/>
        <end position="56"/>
    </location>
</feature>
<keyword evidence="3" id="KW-0408">Iron</keyword>
<dbReference type="SUPFAM" id="SSF50022">
    <property type="entry name" value="ISP domain"/>
    <property type="match status" value="1"/>
</dbReference>
<dbReference type="PANTHER" id="PTHR10134">
    <property type="entry name" value="CYTOCHROME B-C1 COMPLEX SUBUNIT RIESKE, MITOCHONDRIAL"/>
    <property type="match status" value="1"/>
</dbReference>
<dbReference type="PROSITE" id="PS51318">
    <property type="entry name" value="TAT"/>
    <property type="match status" value="1"/>
</dbReference>
<dbReference type="InterPro" id="IPR005805">
    <property type="entry name" value="Rieske_Fe-S_prot_C"/>
</dbReference>
<dbReference type="AlphaFoldDB" id="A0A6J7KY15"/>
<evidence type="ECO:0000256" key="1">
    <source>
        <dbReference type="ARBA" id="ARBA00022714"/>
    </source>
</evidence>
<dbReference type="GO" id="GO:0046872">
    <property type="term" value="F:metal ion binding"/>
    <property type="evidence" value="ECO:0007669"/>
    <property type="project" value="UniProtKB-KW"/>
</dbReference>
<name>A0A6J7KY15_9ZZZZ</name>
<evidence type="ECO:0000256" key="5">
    <source>
        <dbReference type="ARBA" id="ARBA00023157"/>
    </source>
</evidence>
<dbReference type="EMBL" id="CAFBMK010000481">
    <property type="protein sequence ID" value="CAB4960637.1"/>
    <property type="molecule type" value="Genomic_DNA"/>
</dbReference>
<keyword evidence="2" id="KW-0479">Metal-binding</keyword>
<evidence type="ECO:0000256" key="4">
    <source>
        <dbReference type="ARBA" id="ARBA00023014"/>
    </source>
</evidence>
<dbReference type="GO" id="GO:0016020">
    <property type="term" value="C:membrane"/>
    <property type="evidence" value="ECO:0007669"/>
    <property type="project" value="InterPro"/>
</dbReference>
<dbReference type="Gene3D" id="2.102.10.10">
    <property type="entry name" value="Rieske [2Fe-2S] iron-sulphur domain"/>
    <property type="match status" value="1"/>
</dbReference>
<accession>A0A6J7KY15</accession>
<dbReference type="PRINTS" id="PR00162">
    <property type="entry name" value="RIESKE"/>
</dbReference>
<dbReference type="PROSITE" id="PS51296">
    <property type="entry name" value="RIESKE"/>
    <property type="match status" value="1"/>
</dbReference>
<evidence type="ECO:0000259" key="8">
    <source>
        <dbReference type="PROSITE" id="PS51296"/>
    </source>
</evidence>
<reference evidence="9" key="1">
    <citation type="submission" date="2020-05" db="EMBL/GenBank/DDBJ databases">
        <authorList>
            <person name="Chiriac C."/>
            <person name="Salcher M."/>
            <person name="Ghai R."/>
            <person name="Kavagutti S V."/>
        </authorList>
    </citation>
    <scope>NUCLEOTIDE SEQUENCE</scope>
</reference>
<dbReference type="InterPro" id="IPR014349">
    <property type="entry name" value="Rieske_Fe-S_prot"/>
</dbReference>
<keyword evidence="4" id="KW-0411">Iron-sulfur</keyword>
<keyword evidence="1" id="KW-0001">2Fe-2S</keyword>
<keyword evidence="5" id="KW-1015">Disulfide bond</keyword>
<dbReference type="GO" id="GO:0051537">
    <property type="term" value="F:2 iron, 2 sulfur cluster binding"/>
    <property type="evidence" value="ECO:0007669"/>
    <property type="project" value="UniProtKB-KW"/>
</dbReference>
<evidence type="ECO:0000313" key="9">
    <source>
        <dbReference type="EMBL" id="CAB4960637.1"/>
    </source>
</evidence>
<organism evidence="9">
    <name type="scientific">freshwater metagenome</name>
    <dbReference type="NCBI Taxonomy" id="449393"/>
    <lineage>
        <taxon>unclassified sequences</taxon>
        <taxon>metagenomes</taxon>
        <taxon>ecological metagenomes</taxon>
    </lineage>
</organism>
<proteinExistence type="predicted"/>